<dbReference type="Proteomes" id="UP000007754">
    <property type="component" value="Chromosome 12"/>
</dbReference>
<dbReference type="InParanoid" id="A0A674GIA7"/>
<dbReference type="AlphaFoldDB" id="A0A674GIA7"/>
<proteinExistence type="predicted"/>
<name>A0A674GIA7_TAEGU</name>
<reference evidence="1" key="3">
    <citation type="submission" date="2025-09" db="UniProtKB">
        <authorList>
            <consortium name="Ensembl"/>
        </authorList>
    </citation>
    <scope>IDENTIFICATION</scope>
</reference>
<keyword evidence="2" id="KW-1185">Reference proteome</keyword>
<accession>A0A674GIA7</accession>
<protein>
    <submittedName>
        <fullName evidence="1">Uncharacterized protein</fullName>
    </submittedName>
</protein>
<evidence type="ECO:0000313" key="2">
    <source>
        <dbReference type="Proteomes" id="UP000007754"/>
    </source>
</evidence>
<sequence length="123" mass="14206">MPYKLISILAMHPKGIVCPRPCFTGTGSRFSTAVCTYHLLVVWVERLLDQRELLWAQSFVDRHQLGKLQNKAEQKKAQERNHTVPRGAPTQDILFLVLSWLFDKLSRSRSLLLLTHLFNPPKL</sequence>
<evidence type="ECO:0000313" key="1">
    <source>
        <dbReference type="Ensembl" id="ENSTGUP00000022167.1"/>
    </source>
</evidence>
<organism evidence="1 2">
    <name type="scientific">Taeniopygia guttata</name>
    <name type="common">Zebra finch</name>
    <name type="synonym">Poephila guttata</name>
    <dbReference type="NCBI Taxonomy" id="59729"/>
    <lineage>
        <taxon>Eukaryota</taxon>
        <taxon>Metazoa</taxon>
        <taxon>Chordata</taxon>
        <taxon>Craniata</taxon>
        <taxon>Vertebrata</taxon>
        <taxon>Euteleostomi</taxon>
        <taxon>Archelosauria</taxon>
        <taxon>Archosauria</taxon>
        <taxon>Dinosauria</taxon>
        <taxon>Saurischia</taxon>
        <taxon>Theropoda</taxon>
        <taxon>Coelurosauria</taxon>
        <taxon>Aves</taxon>
        <taxon>Neognathae</taxon>
        <taxon>Neoaves</taxon>
        <taxon>Telluraves</taxon>
        <taxon>Australaves</taxon>
        <taxon>Passeriformes</taxon>
        <taxon>Passeroidea</taxon>
        <taxon>Estrildidae</taxon>
        <taxon>Estrildinae</taxon>
        <taxon>Taeniopygia</taxon>
    </lineage>
</organism>
<dbReference type="Ensembl" id="ENSTGUT00000042922.1">
    <property type="protein sequence ID" value="ENSTGUP00000022167.1"/>
    <property type="gene ID" value="ENSTGUG00000025121.1"/>
</dbReference>
<reference evidence="1" key="2">
    <citation type="submission" date="2025-08" db="UniProtKB">
        <authorList>
            <consortium name="Ensembl"/>
        </authorList>
    </citation>
    <scope>IDENTIFICATION</scope>
</reference>
<reference evidence="1 2" key="1">
    <citation type="journal article" date="2010" name="Nature">
        <title>The genome of a songbird.</title>
        <authorList>
            <person name="Warren W.C."/>
            <person name="Clayton D.F."/>
            <person name="Ellegren H."/>
            <person name="Arnold A.P."/>
            <person name="Hillier L.W."/>
            <person name="Kunstner A."/>
            <person name="Searle S."/>
            <person name="White S."/>
            <person name="Vilella A.J."/>
            <person name="Fairley S."/>
            <person name="Heger A."/>
            <person name="Kong L."/>
            <person name="Ponting C.P."/>
            <person name="Jarvis E.D."/>
            <person name="Mello C.V."/>
            <person name="Minx P."/>
            <person name="Lovell P."/>
            <person name="Velho T.A."/>
            <person name="Ferris M."/>
            <person name="Balakrishnan C.N."/>
            <person name="Sinha S."/>
            <person name="Blatti C."/>
            <person name="London S.E."/>
            <person name="Li Y."/>
            <person name="Lin Y.C."/>
            <person name="George J."/>
            <person name="Sweedler J."/>
            <person name="Southey B."/>
            <person name="Gunaratne P."/>
            <person name="Watson M."/>
            <person name="Nam K."/>
            <person name="Backstrom N."/>
            <person name="Smeds L."/>
            <person name="Nabholz B."/>
            <person name="Itoh Y."/>
            <person name="Whitney O."/>
            <person name="Pfenning A.R."/>
            <person name="Howard J."/>
            <person name="Volker M."/>
            <person name="Skinner B.M."/>
            <person name="Griffin D.K."/>
            <person name="Ye L."/>
            <person name="McLaren W.M."/>
            <person name="Flicek P."/>
            <person name="Quesada V."/>
            <person name="Velasco G."/>
            <person name="Lopez-Otin C."/>
            <person name="Puente X.S."/>
            <person name="Olender T."/>
            <person name="Lancet D."/>
            <person name="Smit A.F."/>
            <person name="Hubley R."/>
            <person name="Konkel M.K."/>
            <person name="Walker J.A."/>
            <person name="Batzer M.A."/>
            <person name="Gu W."/>
            <person name="Pollock D.D."/>
            <person name="Chen L."/>
            <person name="Cheng Z."/>
            <person name="Eichler E.E."/>
            <person name="Stapley J."/>
            <person name="Slate J."/>
            <person name="Ekblom R."/>
            <person name="Birkhead T."/>
            <person name="Burke T."/>
            <person name="Burt D."/>
            <person name="Scharff C."/>
            <person name="Adam I."/>
            <person name="Richard H."/>
            <person name="Sultan M."/>
            <person name="Soldatov A."/>
            <person name="Lehrach H."/>
            <person name="Edwards S.V."/>
            <person name="Yang S.P."/>
            <person name="Li X."/>
            <person name="Graves T."/>
            <person name="Fulton L."/>
            <person name="Nelson J."/>
            <person name="Chinwalla A."/>
            <person name="Hou S."/>
            <person name="Mardis E.R."/>
            <person name="Wilson R.K."/>
        </authorList>
    </citation>
    <scope>NUCLEOTIDE SEQUENCE [LARGE SCALE GENOMIC DNA]</scope>
</reference>